<dbReference type="VEuPathDB" id="VectorBase:CPIJ019263"/>
<evidence type="ECO:0000313" key="2">
    <source>
        <dbReference type="EMBL" id="EDS29209.1"/>
    </source>
</evidence>
<keyword evidence="4" id="KW-1185">Reference proteome</keyword>
<accession>B0XIF5</accession>
<dbReference type="KEGG" id="cqu:CpipJ_CPIJ019263"/>
<organism>
    <name type="scientific">Culex quinquefasciatus</name>
    <name type="common">Southern house mosquito</name>
    <name type="synonym">Culex pungens</name>
    <dbReference type="NCBI Taxonomy" id="7176"/>
    <lineage>
        <taxon>Eukaryota</taxon>
        <taxon>Metazoa</taxon>
        <taxon>Ecdysozoa</taxon>
        <taxon>Arthropoda</taxon>
        <taxon>Hexapoda</taxon>
        <taxon>Insecta</taxon>
        <taxon>Pterygota</taxon>
        <taxon>Neoptera</taxon>
        <taxon>Endopterygota</taxon>
        <taxon>Diptera</taxon>
        <taxon>Nematocera</taxon>
        <taxon>Culicoidea</taxon>
        <taxon>Culicidae</taxon>
        <taxon>Culicinae</taxon>
        <taxon>Culicini</taxon>
        <taxon>Culex</taxon>
        <taxon>Culex</taxon>
    </lineage>
</organism>
<name>B0XIF5_CULQU</name>
<dbReference type="EnsemblMetazoa" id="CPIJ019263-RA">
    <property type="protein sequence ID" value="CPIJ019263-PA"/>
    <property type="gene ID" value="CPIJ019263"/>
</dbReference>
<proteinExistence type="predicted"/>
<evidence type="ECO:0000313" key="3">
    <source>
        <dbReference type="EnsemblMetazoa" id="CPIJ019263-PA"/>
    </source>
</evidence>
<feature type="compositionally biased region" description="Basic and acidic residues" evidence="1">
    <location>
        <begin position="40"/>
        <end position="59"/>
    </location>
</feature>
<evidence type="ECO:0000313" key="4">
    <source>
        <dbReference type="Proteomes" id="UP000002320"/>
    </source>
</evidence>
<dbReference type="Proteomes" id="UP000002320">
    <property type="component" value="Unassembled WGS sequence"/>
</dbReference>
<sequence length="214" mass="23818">MVAFWFDEAYFSRGAMVGTEMVHRRPRRRFIVKLAGGKLKGDVKGPNESDKDDVGRSDADVEDSLNDDLQTKKIVDQTRAVRKSHQSYDRHRIRSRFAASAFQDAAGVAALLGAIPEVPTAASWKALELAISMTMEKQQGKVTNNQSGGRFDPDFAALFGDVFEVVEKVAGEALKGGSEYTVLTLYVTIRNLLSRSSRWSTANVTRFSPAYYWK</sequence>
<dbReference type="HOGENOM" id="CLU_1290094_0_0_1"/>
<dbReference type="InParanoid" id="B0XIF5"/>
<protein>
    <submittedName>
        <fullName evidence="2 3">Glutamate receptor 7</fullName>
    </submittedName>
</protein>
<dbReference type="EMBL" id="DS233298">
    <property type="protein sequence ID" value="EDS29209.1"/>
    <property type="molecule type" value="Genomic_DNA"/>
</dbReference>
<gene>
    <name evidence="3" type="primary">6053318</name>
    <name evidence="2" type="ORF">CpipJ_CPIJ019263</name>
</gene>
<keyword evidence="2" id="KW-0675">Receptor</keyword>
<feature type="region of interest" description="Disordered" evidence="1">
    <location>
        <begin position="40"/>
        <end position="62"/>
    </location>
</feature>
<reference evidence="3" key="2">
    <citation type="submission" date="2021-02" db="UniProtKB">
        <authorList>
            <consortium name="EnsemblMetazoa"/>
        </authorList>
    </citation>
    <scope>IDENTIFICATION</scope>
    <source>
        <strain evidence="3">JHB</strain>
    </source>
</reference>
<reference evidence="2" key="1">
    <citation type="submission" date="2007-03" db="EMBL/GenBank/DDBJ databases">
        <title>Annotation of Culex pipiens quinquefasciatus.</title>
        <authorList>
            <consortium name="The Broad Institute Genome Sequencing Platform"/>
            <person name="Atkinson P.W."/>
            <person name="Hemingway J."/>
            <person name="Christensen B.M."/>
            <person name="Higgs S."/>
            <person name="Kodira C."/>
            <person name="Hannick L."/>
            <person name="Megy K."/>
            <person name="O'Leary S."/>
            <person name="Pearson M."/>
            <person name="Haas B.J."/>
            <person name="Mauceli E."/>
            <person name="Wortman J.R."/>
            <person name="Lee N.H."/>
            <person name="Guigo R."/>
            <person name="Stanke M."/>
            <person name="Alvarado L."/>
            <person name="Amedeo P."/>
            <person name="Antoine C.H."/>
            <person name="Arensburger P."/>
            <person name="Bidwell S.L."/>
            <person name="Crawford M."/>
            <person name="Camaro F."/>
            <person name="Devon K."/>
            <person name="Engels R."/>
            <person name="Hammond M."/>
            <person name="Howarth C."/>
            <person name="Koehrsen M."/>
            <person name="Lawson D."/>
            <person name="Montgomery P."/>
            <person name="Nene V."/>
            <person name="Nusbaum C."/>
            <person name="Puiu D."/>
            <person name="Romero-Severson J."/>
            <person name="Severson D.W."/>
            <person name="Shumway M."/>
            <person name="Sisk P."/>
            <person name="Stolte C."/>
            <person name="Zeng Q."/>
            <person name="Eisenstadt E."/>
            <person name="Fraser-Liggett C."/>
            <person name="Strausberg R."/>
            <person name="Galagan J."/>
            <person name="Birren B."/>
            <person name="Collins F.H."/>
        </authorList>
    </citation>
    <scope>NUCLEOTIDE SEQUENCE [LARGE SCALE GENOMIC DNA]</scope>
    <source>
        <strain evidence="2">JHB</strain>
    </source>
</reference>
<evidence type="ECO:0000256" key="1">
    <source>
        <dbReference type="SAM" id="MobiDB-lite"/>
    </source>
</evidence>
<dbReference type="AlphaFoldDB" id="B0XIF5"/>